<reference evidence="1 2" key="1">
    <citation type="journal article" date="2019" name="Sci. Rep.">
        <title>Orb-weaving spider Araneus ventricosus genome elucidates the spidroin gene catalogue.</title>
        <authorList>
            <person name="Kono N."/>
            <person name="Nakamura H."/>
            <person name="Ohtoshi R."/>
            <person name="Moran D.A.P."/>
            <person name="Shinohara A."/>
            <person name="Yoshida Y."/>
            <person name="Fujiwara M."/>
            <person name="Mori M."/>
            <person name="Tomita M."/>
            <person name="Arakawa K."/>
        </authorList>
    </citation>
    <scope>NUCLEOTIDE SEQUENCE [LARGE SCALE GENOMIC DNA]</scope>
</reference>
<evidence type="ECO:0000313" key="2">
    <source>
        <dbReference type="Proteomes" id="UP000499080"/>
    </source>
</evidence>
<organism evidence="1 2">
    <name type="scientific">Araneus ventricosus</name>
    <name type="common">Orbweaver spider</name>
    <name type="synonym">Epeira ventricosa</name>
    <dbReference type="NCBI Taxonomy" id="182803"/>
    <lineage>
        <taxon>Eukaryota</taxon>
        <taxon>Metazoa</taxon>
        <taxon>Ecdysozoa</taxon>
        <taxon>Arthropoda</taxon>
        <taxon>Chelicerata</taxon>
        <taxon>Arachnida</taxon>
        <taxon>Araneae</taxon>
        <taxon>Araneomorphae</taxon>
        <taxon>Entelegynae</taxon>
        <taxon>Araneoidea</taxon>
        <taxon>Araneidae</taxon>
        <taxon>Araneus</taxon>
    </lineage>
</organism>
<dbReference type="Proteomes" id="UP000499080">
    <property type="component" value="Unassembled WGS sequence"/>
</dbReference>
<proteinExistence type="predicted"/>
<sequence length="78" mass="8752">MVGKRVFYTKVNDRRQPGLDSDLGDHFGDGDKSVFQKRRPFLDISIRKKRRLDVRKLHGVTACRGELYGAGLGSGTVC</sequence>
<evidence type="ECO:0000313" key="1">
    <source>
        <dbReference type="EMBL" id="GBN25808.1"/>
    </source>
</evidence>
<name>A0A4Y2MF99_ARAVE</name>
<comment type="caution">
    <text evidence="1">The sequence shown here is derived from an EMBL/GenBank/DDBJ whole genome shotgun (WGS) entry which is preliminary data.</text>
</comment>
<dbReference type="EMBL" id="BGPR01007293">
    <property type="protein sequence ID" value="GBN25808.1"/>
    <property type="molecule type" value="Genomic_DNA"/>
</dbReference>
<gene>
    <name evidence="1" type="ORF">AVEN_149732_1</name>
</gene>
<keyword evidence="2" id="KW-1185">Reference proteome</keyword>
<dbReference type="AlphaFoldDB" id="A0A4Y2MF99"/>
<protein>
    <submittedName>
        <fullName evidence="1">Uncharacterized protein</fullName>
    </submittedName>
</protein>
<accession>A0A4Y2MF99</accession>